<dbReference type="InterPro" id="IPR010828">
    <property type="entry name" value="Atf2/Sli1-like"/>
</dbReference>
<dbReference type="SUPFAM" id="SSF52777">
    <property type="entry name" value="CoA-dependent acyltransferases"/>
    <property type="match status" value="1"/>
</dbReference>
<accession>A0AAV9G7I1</accession>
<dbReference type="EMBL" id="MU865976">
    <property type="protein sequence ID" value="KAK4444536.1"/>
    <property type="molecule type" value="Genomic_DNA"/>
</dbReference>
<dbReference type="Pfam" id="PF07247">
    <property type="entry name" value="AATase"/>
    <property type="match status" value="1"/>
</dbReference>
<dbReference type="Gene3D" id="3.30.559.10">
    <property type="entry name" value="Chloramphenicol acetyltransferase-like domain"/>
    <property type="match status" value="1"/>
</dbReference>
<dbReference type="PANTHER" id="PTHR28037:SF1">
    <property type="entry name" value="ALCOHOL O-ACETYLTRANSFERASE 1-RELATED"/>
    <property type="match status" value="1"/>
</dbReference>
<dbReference type="InterPro" id="IPR052058">
    <property type="entry name" value="Alcohol_O-acetyltransferase"/>
</dbReference>
<organism evidence="1 2">
    <name type="scientific">Podospora aff. communis PSN243</name>
    <dbReference type="NCBI Taxonomy" id="3040156"/>
    <lineage>
        <taxon>Eukaryota</taxon>
        <taxon>Fungi</taxon>
        <taxon>Dikarya</taxon>
        <taxon>Ascomycota</taxon>
        <taxon>Pezizomycotina</taxon>
        <taxon>Sordariomycetes</taxon>
        <taxon>Sordariomycetidae</taxon>
        <taxon>Sordariales</taxon>
        <taxon>Podosporaceae</taxon>
        <taxon>Podospora</taxon>
    </lineage>
</organism>
<proteinExistence type="predicted"/>
<name>A0AAV9G7I1_9PEZI</name>
<evidence type="ECO:0000313" key="2">
    <source>
        <dbReference type="Proteomes" id="UP001321760"/>
    </source>
</evidence>
<protein>
    <recommendedName>
        <fullName evidence="3">Alcohol acetyltransferase</fullName>
    </recommendedName>
</protein>
<dbReference type="GO" id="GO:0008080">
    <property type="term" value="F:N-acetyltransferase activity"/>
    <property type="evidence" value="ECO:0007669"/>
    <property type="project" value="TreeGrafter"/>
</dbReference>
<evidence type="ECO:0008006" key="3">
    <source>
        <dbReference type="Google" id="ProtNLM"/>
    </source>
</evidence>
<comment type="caution">
    <text evidence="1">The sequence shown here is derived from an EMBL/GenBank/DDBJ whole genome shotgun (WGS) entry which is preliminary data.</text>
</comment>
<evidence type="ECO:0000313" key="1">
    <source>
        <dbReference type="EMBL" id="KAK4444536.1"/>
    </source>
</evidence>
<dbReference type="InterPro" id="IPR023213">
    <property type="entry name" value="CAT-like_dom_sf"/>
</dbReference>
<keyword evidence="2" id="KW-1185">Reference proteome</keyword>
<dbReference type="AlphaFoldDB" id="A0AAV9G7I1"/>
<dbReference type="Proteomes" id="UP001321760">
    <property type="component" value="Unassembled WGS sequence"/>
</dbReference>
<dbReference type="PANTHER" id="PTHR28037">
    <property type="entry name" value="ALCOHOL O-ACETYLTRANSFERASE 1-RELATED"/>
    <property type="match status" value="1"/>
</dbReference>
<reference evidence="1" key="1">
    <citation type="journal article" date="2023" name="Mol. Phylogenet. Evol.">
        <title>Genome-scale phylogeny and comparative genomics of the fungal order Sordariales.</title>
        <authorList>
            <person name="Hensen N."/>
            <person name="Bonometti L."/>
            <person name="Westerberg I."/>
            <person name="Brannstrom I.O."/>
            <person name="Guillou S."/>
            <person name="Cros-Aarteil S."/>
            <person name="Calhoun S."/>
            <person name="Haridas S."/>
            <person name="Kuo A."/>
            <person name="Mondo S."/>
            <person name="Pangilinan J."/>
            <person name="Riley R."/>
            <person name="LaButti K."/>
            <person name="Andreopoulos B."/>
            <person name="Lipzen A."/>
            <person name="Chen C."/>
            <person name="Yan M."/>
            <person name="Daum C."/>
            <person name="Ng V."/>
            <person name="Clum A."/>
            <person name="Steindorff A."/>
            <person name="Ohm R.A."/>
            <person name="Martin F."/>
            <person name="Silar P."/>
            <person name="Natvig D.O."/>
            <person name="Lalanne C."/>
            <person name="Gautier V."/>
            <person name="Ament-Velasquez S.L."/>
            <person name="Kruys A."/>
            <person name="Hutchinson M.I."/>
            <person name="Powell A.J."/>
            <person name="Barry K."/>
            <person name="Miller A.N."/>
            <person name="Grigoriev I.V."/>
            <person name="Debuchy R."/>
            <person name="Gladieux P."/>
            <person name="Hiltunen Thoren M."/>
            <person name="Johannesson H."/>
        </authorList>
    </citation>
    <scope>NUCLEOTIDE SEQUENCE</scope>
    <source>
        <strain evidence="1">PSN243</strain>
    </source>
</reference>
<reference evidence="1" key="2">
    <citation type="submission" date="2023-05" db="EMBL/GenBank/DDBJ databases">
        <authorList>
            <consortium name="Lawrence Berkeley National Laboratory"/>
            <person name="Steindorff A."/>
            <person name="Hensen N."/>
            <person name="Bonometti L."/>
            <person name="Westerberg I."/>
            <person name="Brannstrom I.O."/>
            <person name="Guillou S."/>
            <person name="Cros-Aarteil S."/>
            <person name="Calhoun S."/>
            <person name="Haridas S."/>
            <person name="Kuo A."/>
            <person name="Mondo S."/>
            <person name="Pangilinan J."/>
            <person name="Riley R."/>
            <person name="Labutti K."/>
            <person name="Andreopoulos B."/>
            <person name="Lipzen A."/>
            <person name="Chen C."/>
            <person name="Yanf M."/>
            <person name="Daum C."/>
            <person name="Ng V."/>
            <person name="Clum A."/>
            <person name="Ohm R."/>
            <person name="Martin F."/>
            <person name="Silar P."/>
            <person name="Natvig D."/>
            <person name="Lalanne C."/>
            <person name="Gautier V."/>
            <person name="Ament-Velasquez S.L."/>
            <person name="Kruys A."/>
            <person name="Hutchinson M.I."/>
            <person name="Powell A.J."/>
            <person name="Barry K."/>
            <person name="Miller A.N."/>
            <person name="Grigoriev I.V."/>
            <person name="Debuchy R."/>
            <person name="Gladieux P."/>
            <person name="Thoren M.H."/>
            <person name="Johannesson H."/>
        </authorList>
    </citation>
    <scope>NUCLEOTIDE SEQUENCE</scope>
    <source>
        <strain evidence="1">PSN243</strain>
    </source>
</reference>
<sequence>MASITMLRRATPNEQRTISREDLGFYHAVIIGAVYQFGNGLDIEPPRSFFAPLNRCINEHPFLSVLVADRHTDKSFYHRASTINLEDHITLLDRASSSEDHWPAIEAVVQSDIERPFSHTIPPWRIVILPLSPNSAFIAFSFSHGILDGPSGISFHRTFLKALQSNLSPPLSPVVTPPDVPLPPPFDTPRRLPISWSFLLRPLLAAILPSFLANLLNLSASAATPDDGTWTAIPCASNPPDTNTRLVLRTIPAPLLSKALASCRANNAKLTGLFHQFIVRALSKSLPTSTINASGKETPITNFLSQTAINMRPAVGISADEMGEFATGSFLSHQRVGSSVCNGPVTDEEWECIRDCTRSLAESAARLDDQPIGLLRYAPSIRGWLEKKIGTRREGSYEVSNVGVAGFDEEGGVGIVDVVFAQPGHVVGVPLCFNVVSIKGGGLVYTLTWPKGGLGVADEDTFVEEICASIKKDFEGF</sequence>
<gene>
    <name evidence="1" type="ORF">QBC34DRAFT_415121</name>
</gene>